<feature type="transmembrane region" description="Helical" evidence="7">
    <location>
        <begin position="355"/>
        <end position="375"/>
    </location>
</feature>
<comment type="subcellular location">
    <subcellularLocation>
        <location evidence="1">Cell membrane</location>
        <topology evidence="1">Multi-pass membrane protein</topology>
    </subcellularLocation>
</comment>
<feature type="transmembrane region" description="Helical" evidence="7">
    <location>
        <begin position="444"/>
        <end position="464"/>
    </location>
</feature>
<feature type="transmembrane region" description="Helical" evidence="7">
    <location>
        <begin position="381"/>
        <end position="405"/>
    </location>
</feature>
<proteinExistence type="inferred from homology"/>
<feature type="transmembrane region" description="Helical" evidence="7">
    <location>
        <begin position="282"/>
        <end position="303"/>
    </location>
</feature>
<feature type="transmembrane region" description="Helical" evidence="7">
    <location>
        <begin position="412"/>
        <end position="432"/>
    </location>
</feature>
<comment type="similarity">
    <text evidence="2">Belongs to the polysaccharide synthase family.</text>
</comment>
<evidence type="ECO:0000256" key="2">
    <source>
        <dbReference type="ARBA" id="ARBA00007430"/>
    </source>
</evidence>
<dbReference type="GO" id="GO:0005886">
    <property type="term" value="C:plasma membrane"/>
    <property type="evidence" value="ECO:0007669"/>
    <property type="project" value="UniProtKB-SubCell"/>
</dbReference>
<dbReference type="InterPro" id="IPR050833">
    <property type="entry name" value="Poly_Biosynth_Transport"/>
</dbReference>
<accession>A0A6P1UR72</accession>
<sequence>MNLISNAKWNAFSQFFKMAIQVVNLVYLAKIIPPAEYGLMAMAVVVMNLGILLRDLGTSAAIIQRKNISNSQINSIFWLNVFLGVMLAILMISLAPFISYIYREPSLTLVLILLSVTFPLSSCAATHLALMEKVSHFRKISTIEISSSLLAAIFAIVFANLGYGVYSLVIQAIVLNLCSALQFWFASPWRPSFKKLILVEDLKDIFGFSAHLSIFNLINYFSRNADSFLIGKFMSSFILGSYNLAYRIMLFPIQSLTYVATRSLYPILSHHQDDNNKVKDTYLNCVLVILVLTCPLMSGIAILSRPFISIVFGPQWHITADVLQWLAPTAIIQSVLSTTGSVFMAKGKTNVLMKLGFVGAFLQVGSFIIGVNFSISVLAKFYLLANIINFFPVMLCLFSIVSINFSEFIKKIWPVIASTLVMVIALFLVNIYVVNFSTMGRFDLLVGVSFFGAFVYIISLFFLLRPFRLLFIRK</sequence>
<keyword evidence="3" id="KW-1003">Cell membrane</keyword>
<evidence type="ECO:0000256" key="4">
    <source>
        <dbReference type="ARBA" id="ARBA00022692"/>
    </source>
</evidence>
<organism evidence="8 9">
    <name type="scientific">Klebsiella michiganensis</name>
    <dbReference type="NCBI Taxonomy" id="1134687"/>
    <lineage>
        <taxon>Bacteria</taxon>
        <taxon>Pseudomonadati</taxon>
        <taxon>Pseudomonadota</taxon>
        <taxon>Gammaproteobacteria</taxon>
        <taxon>Enterobacterales</taxon>
        <taxon>Enterobacteriaceae</taxon>
        <taxon>Klebsiella/Raoultella group</taxon>
        <taxon>Klebsiella</taxon>
    </lineage>
</organism>
<keyword evidence="6 7" id="KW-0472">Membrane</keyword>
<reference evidence="8 9" key="1">
    <citation type="submission" date="2020-01" db="EMBL/GenBank/DDBJ databases">
        <title>Bactrocera dorsalis gut bacteria genome.</title>
        <authorList>
            <person name="Zhang H."/>
            <person name="Cai Z."/>
        </authorList>
    </citation>
    <scope>NUCLEOTIDE SEQUENCE [LARGE SCALE GENOMIC DNA]</scope>
    <source>
        <strain evidence="8 9">BD177</strain>
    </source>
</reference>
<dbReference type="RefSeq" id="WP_102811888.1">
    <property type="nucleotide sequence ID" value="NZ_CP048108.1"/>
</dbReference>
<dbReference type="PANTHER" id="PTHR30250:SF10">
    <property type="entry name" value="LIPOPOLYSACCHARIDE BIOSYNTHESIS PROTEIN WZXC"/>
    <property type="match status" value="1"/>
</dbReference>
<feature type="transmembrane region" description="Helical" evidence="7">
    <location>
        <begin position="323"/>
        <end position="343"/>
    </location>
</feature>
<evidence type="ECO:0000256" key="1">
    <source>
        <dbReference type="ARBA" id="ARBA00004651"/>
    </source>
</evidence>
<evidence type="ECO:0000256" key="7">
    <source>
        <dbReference type="SAM" id="Phobius"/>
    </source>
</evidence>
<dbReference type="PANTHER" id="PTHR30250">
    <property type="entry name" value="PST FAMILY PREDICTED COLANIC ACID TRANSPORTER"/>
    <property type="match status" value="1"/>
</dbReference>
<dbReference type="EMBL" id="CP048108">
    <property type="protein sequence ID" value="QHS44490.1"/>
    <property type="molecule type" value="Genomic_DNA"/>
</dbReference>
<evidence type="ECO:0000256" key="3">
    <source>
        <dbReference type="ARBA" id="ARBA00022475"/>
    </source>
</evidence>
<keyword evidence="5 7" id="KW-1133">Transmembrane helix</keyword>
<protein>
    <submittedName>
        <fullName evidence="8">Lipopolysaccharide biosynthesis protein</fullName>
    </submittedName>
</protein>
<dbReference type="AlphaFoldDB" id="A0A6P1UR72"/>
<evidence type="ECO:0000256" key="6">
    <source>
        <dbReference type="ARBA" id="ARBA00023136"/>
    </source>
</evidence>
<dbReference type="Proteomes" id="UP000464389">
    <property type="component" value="Chromosome"/>
</dbReference>
<evidence type="ECO:0000256" key="5">
    <source>
        <dbReference type="ARBA" id="ARBA00022989"/>
    </source>
</evidence>
<feature type="transmembrane region" description="Helical" evidence="7">
    <location>
        <begin position="77"/>
        <end position="102"/>
    </location>
</feature>
<feature type="transmembrane region" description="Helical" evidence="7">
    <location>
        <begin position="242"/>
        <end position="261"/>
    </location>
</feature>
<dbReference type="Pfam" id="PF13440">
    <property type="entry name" value="Polysacc_synt_3"/>
    <property type="match status" value="1"/>
</dbReference>
<gene>
    <name evidence="8" type="ORF">GW952_02080</name>
</gene>
<name>A0A6P1UR72_9ENTR</name>
<evidence type="ECO:0000313" key="8">
    <source>
        <dbReference type="EMBL" id="QHS44490.1"/>
    </source>
</evidence>
<feature type="transmembrane region" description="Helical" evidence="7">
    <location>
        <begin position="38"/>
        <end position="56"/>
    </location>
</feature>
<dbReference type="CDD" id="cd13127">
    <property type="entry name" value="MATE_tuaB_like"/>
    <property type="match status" value="1"/>
</dbReference>
<feature type="transmembrane region" description="Helical" evidence="7">
    <location>
        <begin position="108"/>
        <end position="130"/>
    </location>
</feature>
<keyword evidence="4 7" id="KW-0812">Transmembrane</keyword>
<evidence type="ECO:0000313" key="9">
    <source>
        <dbReference type="Proteomes" id="UP000464389"/>
    </source>
</evidence>